<reference evidence="2 3" key="1">
    <citation type="journal article" date="2016" name="Nat. Commun.">
        <title>Thousands of microbial genomes shed light on interconnected biogeochemical processes in an aquifer system.</title>
        <authorList>
            <person name="Anantharaman K."/>
            <person name="Brown C.T."/>
            <person name="Hug L.A."/>
            <person name="Sharon I."/>
            <person name="Castelle C.J."/>
            <person name="Probst A.J."/>
            <person name="Thomas B.C."/>
            <person name="Singh A."/>
            <person name="Wilkins M.J."/>
            <person name="Karaoz U."/>
            <person name="Brodie E.L."/>
            <person name="Williams K.H."/>
            <person name="Hubbard S.S."/>
            <person name="Banfield J.F."/>
        </authorList>
    </citation>
    <scope>NUCLEOTIDE SEQUENCE [LARGE SCALE GENOMIC DNA]</scope>
</reference>
<name>A0A1F8H896_9BACT</name>
<keyword evidence="1" id="KW-0812">Transmembrane</keyword>
<protein>
    <submittedName>
        <fullName evidence="2">Uncharacterized protein</fullName>
    </submittedName>
</protein>
<feature type="transmembrane region" description="Helical" evidence="1">
    <location>
        <begin position="12"/>
        <end position="32"/>
    </location>
</feature>
<accession>A0A1F8H896</accession>
<keyword evidence="1" id="KW-0472">Membrane</keyword>
<evidence type="ECO:0000256" key="1">
    <source>
        <dbReference type="SAM" id="Phobius"/>
    </source>
</evidence>
<proteinExistence type="predicted"/>
<gene>
    <name evidence="2" type="ORF">A3I39_01140</name>
</gene>
<feature type="transmembrane region" description="Helical" evidence="1">
    <location>
        <begin position="119"/>
        <end position="137"/>
    </location>
</feature>
<keyword evidence="1" id="KW-1133">Transmembrane helix</keyword>
<dbReference type="EMBL" id="MGKW01000023">
    <property type="protein sequence ID" value="OGN33823.1"/>
    <property type="molecule type" value="Genomic_DNA"/>
</dbReference>
<comment type="caution">
    <text evidence="2">The sequence shown here is derived from an EMBL/GenBank/DDBJ whole genome shotgun (WGS) entry which is preliminary data.</text>
</comment>
<dbReference type="AlphaFoldDB" id="A0A1F8H896"/>
<organism evidence="2 3">
    <name type="scientific">Candidatus Yanofskybacteria bacterium RIFCSPLOWO2_02_FULL_47_9b</name>
    <dbReference type="NCBI Taxonomy" id="1802708"/>
    <lineage>
        <taxon>Bacteria</taxon>
        <taxon>Candidatus Yanofskyibacteriota</taxon>
    </lineage>
</organism>
<sequence>MLGRPTIKSIGYGILGSSTLLGVYFAILSLVSGWGFAQSQFASFWYYIISLAVGFGIQVGLFAYLRQAVKQGMGASGALAVSGTTSTVAMISCCAHYLVNIAPLIATAGVITFITQYQVQFFWVGLAFNIGGIIYIASKVRKHNIEMT</sequence>
<dbReference type="Proteomes" id="UP000178155">
    <property type="component" value="Unassembled WGS sequence"/>
</dbReference>
<feature type="transmembrane region" description="Helical" evidence="1">
    <location>
        <begin position="44"/>
        <end position="65"/>
    </location>
</feature>
<evidence type="ECO:0000313" key="2">
    <source>
        <dbReference type="EMBL" id="OGN33823.1"/>
    </source>
</evidence>
<evidence type="ECO:0000313" key="3">
    <source>
        <dbReference type="Proteomes" id="UP000178155"/>
    </source>
</evidence>